<dbReference type="Gene3D" id="1.20.144.10">
    <property type="entry name" value="Phosphatidic acid phosphatase type 2/haloperoxidase"/>
    <property type="match status" value="1"/>
</dbReference>
<dbReference type="GO" id="GO:0005524">
    <property type="term" value="F:ATP binding"/>
    <property type="evidence" value="ECO:0007669"/>
    <property type="project" value="UniProtKB-KW"/>
</dbReference>
<comment type="subcellular location">
    <subcellularLocation>
        <location evidence="1">Cell membrane</location>
        <topology evidence="1">Multi-pass membrane protein</topology>
    </subcellularLocation>
</comment>
<accession>A0A6S6M3U2</accession>
<dbReference type="KEGG" id="gbn:GEOBRER4_31380"/>
<evidence type="ECO:0000256" key="10">
    <source>
        <dbReference type="ARBA" id="ARBA00022989"/>
    </source>
</evidence>
<proteinExistence type="inferred from homology"/>
<feature type="binding site" evidence="18">
    <location>
        <position position="72"/>
    </location>
    <ligand>
        <name>a divalent metal cation</name>
        <dbReference type="ChEBI" id="CHEBI:60240"/>
    </ligand>
</feature>
<dbReference type="SUPFAM" id="SSF48317">
    <property type="entry name" value="Acid phosphatase/Vanadium-dependent haloperoxidase"/>
    <property type="match status" value="1"/>
</dbReference>
<comment type="cofactor">
    <cofactor evidence="18">
        <name>Mg(2+)</name>
        <dbReference type="ChEBI" id="CHEBI:18420"/>
    </cofactor>
    <text evidence="18">Mn(2+), Zn(2+), Cd(2+) and Co(2+) support activity to lesser extents.</text>
</comment>
<reference evidence="21 22" key="1">
    <citation type="submission" date="2020-06" db="EMBL/GenBank/DDBJ databases">
        <title>Interaction of electrochemicaly active bacteria, Geobacter bremensis R4 on different carbon anode.</title>
        <authorList>
            <person name="Meng L."/>
            <person name="Yoshida N."/>
        </authorList>
    </citation>
    <scope>NUCLEOTIDE SEQUENCE [LARGE SCALE GENOMIC DNA]</scope>
    <source>
        <strain evidence="21 22">R4</strain>
    </source>
</reference>
<dbReference type="CDD" id="cd03383">
    <property type="entry name" value="PAP2_diacylglycerolkinase"/>
    <property type="match status" value="1"/>
</dbReference>
<evidence type="ECO:0000256" key="14">
    <source>
        <dbReference type="ARBA" id="ARBA00023264"/>
    </source>
</evidence>
<keyword evidence="6 19" id="KW-0812">Transmembrane</keyword>
<feature type="active site" description="Proton acceptor" evidence="15">
    <location>
        <position position="65"/>
    </location>
</feature>
<keyword evidence="5" id="KW-0808">Transferase</keyword>
<evidence type="ECO:0000256" key="4">
    <source>
        <dbReference type="ARBA" id="ARBA00022516"/>
    </source>
</evidence>
<dbReference type="GO" id="GO:0016301">
    <property type="term" value="F:kinase activity"/>
    <property type="evidence" value="ECO:0007669"/>
    <property type="project" value="UniProtKB-KW"/>
</dbReference>
<evidence type="ECO:0000256" key="9">
    <source>
        <dbReference type="ARBA" id="ARBA00022840"/>
    </source>
</evidence>
<dbReference type="Pfam" id="PF01569">
    <property type="entry name" value="PAP2"/>
    <property type="match status" value="1"/>
</dbReference>
<dbReference type="InterPro" id="IPR036938">
    <property type="entry name" value="PAP2/HPO_sf"/>
</dbReference>
<name>A0A6S6M3U2_9BACT</name>
<feature type="transmembrane region" description="Helical" evidence="19">
    <location>
        <begin position="92"/>
        <end position="112"/>
    </location>
</feature>
<keyword evidence="13" id="KW-0594">Phospholipid biosynthesis</keyword>
<dbReference type="RefSeq" id="WP_185243135.1">
    <property type="nucleotide sequence ID" value="NZ_AP023213.1"/>
</dbReference>
<protein>
    <submittedName>
        <fullName evidence="21">Diacylglycerol kinase</fullName>
    </submittedName>
</protein>
<keyword evidence="8 21" id="KW-0418">Kinase</keyword>
<feature type="transmembrane region" description="Helical" evidence="19">
    <location>
        <begin position="186"/>
        <end position="205"/>
    </location>
</feature>
<dbReference type="InterPro" id="IPR000829">
    <property type="entry name" value="DAGK"/>
</dbReference>
<sequence>MKPTSFVESVNCAIEGVLYTARTQKHMRHHFLAALVVLVAALLLRITLLEFMLLALAISFVLFAELLNTAIEVVVDMISPEFHPMAKLAKDVAAGAVLVAAFGTAIMGYLVLSKYIFPMEKRLLAMVGTGSELGIIVSVILVLIAVIILKGVTASGTPLKGGLPSGHSAVAFSIATSVTLQAQDPLIALLCLILALMVSHSRLLLRIHTMREVVYGALTGVSITVVVNLLFNAFA</sequence>
<evidence type="ECO:0000256" key="17">
    <source>
        <dbReference type="PIRSR" id="PIRSR600829-3"/>
    </source>
</evidence>
<dbReference type="Gene3D" id="1.10.287.3610">
    <property type="match status" value="1"/>
</dbReference>
<evidence type="ECO:0000256" key="1">
    <source>
        <dbReference type="ARBA" id="ARBA00004651"/>
    </source>
</evidence>
<keyword evidence="4" id="KW-0444">Lipid biosynthesis</keyword>
<dbReference type="InterPro" id="IPR000326">
    <property type="entry name" value="PAP2/HPO"/>
</dbReference>
<feature type="domain" description="Phosphatidic acid phosphatase type 2/haloperoxidase" evidence="20">
    <location>
        <begin position="160"/>
        <end position="231"/>
    </location>
</feature>
<evidence type="ECO:0000256" key="2">
    <source>
        <dbReference type="ARBA" id="ARBA00005967"/>
    </source>
</evidence>
<dbReference type="PROSITE" id="PS01069">
    <property type="entry name" value="DAGK_PROKAR"/>
    <property type="match status" value="1"/>
</dbReference>
<keyword evidence="18" id="KW-0460">Magnesium</keyword>
<dbReference type="AlphaFoldDB" id="A0A6S6M3U2"/>
<evidence type="ECO:0000256" key="13">
    <source>
        <dbReference type="ARBA" id="ARBA00023209"/>
    </source>
</evidence>
<dbReference type="GO" id="GO:0005886">
    <property type="term" value="C:plasma membrane"/>
    <property type="evidence" value="ECO:0007669"/>
    <property type="project" value="UniProtKB-SubCell"/>
</dbReference>
<dbReference type="Proteomes" id="UP000515472">
    <property type="component" value="Chromosome"/>
</dbReference>
<comment type="similarity">
    <text evidence="2">Belongs to the bacterial diacylglycerol kinase family.</text>
</comment>
<feature type="binding site" evidence="17">
    <location>
        <begin position="81"/>
        <end position="83"/>
    </location>
    <ligand>
        <name>ATP</name>
        <dbReference type="ChEBI" id="CHEBI:30616"/>
    </ligand>
</feature>
<keyword evidence="22" id="KW-1185">Reference proteome</keyword>
<evidence type="ECO:0000313" key="22">
    <source>
        <dbReference type="Proteomes" id="UP000515472"/>
    </source>
</evidence>
<organism evidence="21 22">
    <name type="scientific">Citrifermentans bremense</name>
    <dbReference type="NCBI Taxonomy" id="60035"/>
    <lineage>
        <taxon>Bacteria</taxon>
        <taxon>Pseudomonadati</taxon>
        <taxon>Thermodesulfobacteriota</taxon>
        <taxon>Desulfuromonadia</taxon>
        <taxon>Geobacterales</taxon>
        <taxon>Geobacteraceae</taxon>
        <taxon>Citrifermentans</taxon>
    </lineage>
</organism>
<keyword evidence="12 19" id="KW-0472">Membrane</keyword>
<keyword evidence="18" id="KW-0479">Metal-binding</keyword>
<dbReference type="GO" id="GO:0008654">
    <property type="term" value="P:phospholipid biosynthetic process"/>
    <property type="evidence" value="ECO:0007669"/>
    <property type="project" value="UniProtKB-KW"/>
</dbReference>
<dbReference type="Pfam" id="PF01219">
    <property type="entry name" value="DAGK_prokar"/>
    <property type="match status" value="1"/>
</dbReference>
<gene>
    <name evidence="21" type="ORF">GEOBRER4_n3278</name>
</gene>
<feature type="transmembrane region" description="Helical" evidence="19">
    <location>
        <begin position="212"/>
        <end position="234"/>
    </location>
</feature>
<evidence type="ECO:0000256" key="12">
    <source>
        <dbReference type="ARBA" id="ARBA00023136"/>
    </source>
</evidence>
<dbReference type="PANTHER" id="PTHR34299">
    <property type="entry name" value="DIACYLGLYCEROL KINASE"/>
    <property type="match status" value="1"/>
</dbReference>
<evidence type="ECO:0000256" key="6">
    <source>
        <dbReference type="ARBA" id="ARBA00022692"/>
    </source>
</evidence>
<dbReference type="EMBL" id="AP023213">
    <property type="protein sequence ID" value="BCG48388.1"/>
    <property type="molecule type" value="Genomic_DNA"/>
</dbReference>
<evidence type="ECO:0000256" key="16">
    <source>
        <dbReference type="PIRSR" id="PIRSR600829-2"/>
    </source>
</evidence>
<evidence type="ECO:0000256" key="19">
    <source>
        <dbReference type="SAM" id="Phobius"/>
    </source>
</evidence>
<evidence type="ECO:0000256" key="3">
    <source>
        <dbReference type="ARBA" id="ARBA00022475"/>
    </source>
</evidence>
<keyword evidence="3" id="KW-1003">Cell membrane</keyword>
<feature type="transmembrane region" description="Helical" evidence="19">
    <location>
        <begin position="31"/>
        <end position="64"/>
    </location>
</feature>
<dbReference type="PANTHER" id="PTHR34299:SF1">
    <property type="entry name" value="DIACYLGLYCEROL KINASE"/>
    <property type="match status" value="1"/>
</dbReference>
<keyword evidence="11" id="KW-0443">Lipid metabolism</keyword>
<evidence type="ECO:0000256" key="15">
    <source>
        <dbReference type="PIRSR" id="PIRSR600829-1"/>
    </source>
</evidence>
<keyword evidence="10 19" id="KW-1133">Transmembrane helix</keyword>
<evidence type="ECO:0000313" key="21">
    <source>
        <dbReference type="EMBL" id="BCG48388.1"/>
    </source>
</evidence>
<dbReference type="GO" id="GO:0046872">
    <property type="term" value="F:metal ion binding"/>
    <property type="evidence" value="ECO:0007669"/>
    <property type="project" value="UniProtKB-KW"/>
</dbReference>
<keyword evidence="7 17" id="KW-0547">Nucleotide-binding</keyword>
<feature type="binding site" evidence="17">
    <location>
        <begin position="90"/>
        <end position="91"/>
    </location>
    <ligand>
        <name>ATP</name>
        <dbReference type="ChEBI" id="CHEBI:30616"/>
    </ligand>
</feature>
<evidence type="ECO:0000256" key="5">
    <source>
        <dbReference type="ARBA" id="ARBA00022679"/>
    </source>
</evidence>
<evidence type="ECO:0000256" key="11">
    <source>
        <dbReference type="ARBA" id="ARBA00023098"/>
    </source>
</evidence>
<dbReference type="InterPro" id="IPR036945">
    <property type="entry name" value="DAGK_sf"/>
</dbReference>
<evidence type="ECO:0000256" key="8">
    <source>
        <dbReference type="ARBA" id="ARBA00022777"/>
    </source>
</evidence>
<keyword evidence="9 17" id="KW-0067">ATP-binding</keyword>
<feature type="transmembrane region" description="Helical" evidence="19">
    <location>
        <begin position="124"/>
        <end position="149"/>
    </location>
</feature>
<feature type="binding site" evidence="17">
    <location>
        <position position="72"/>
    </location>
    <ligand>
        <name>ATP</name>
        <dbReference type="ChEBI" id="CHEBI:30616"/>
    </ligand>
</feature>
<evidence type="ECO:0000256" key="18">
    <source>
        <dbReference type="PIRSR" id="PIRSR600829-4"/>
    </source>
</evidence>
<feature type="binding site" evidence="16">
    <location>
        <position position="65"/>
    </location>
    <ligand>
        <name>substrate</name>
    </ligand>
</feature>
<evidence type="ECO:0000256" key="7">
    <source>
        <dbReference type="ARBA" id="ARBA00022741"/>
    </source>
</evidence>
<evidence type="ECO:0000259" key="20">
    <source>
        <dbReference type="Pfam" id="PF01569"/>
    </source>
</evidence>
<keyword evidence="14" id="KW-1208">Phospholipid metabolism</keyword>